<evidence type="ECO:0000259" key="8">
    <source>
        <dbReference type="Pfam" id="PF00122"/>
    </source>
</evidence>
<keyword evidence="3 7" id="KW-0479">Metal-binding</keyword>
<dbReference type="GO" id="GO:0019829">
    <property type="term" value="F:ATPase-coupled monoatomic cation transmembrane transporter activity"/>
    <property type="evidence" value="ECO:0007669"/>
    <property type="project" value="InterPro"/>
</dbReference>
<dbReference type="InterPro" id="IPR018303">
    <property type="entry name" value="ATPase_P-typ_P_site"/>
</dbReference>
<dbReference type="NCBIfam" id="TIGR01525">
    <property type="entry name" value="ATPase-IB_hvy"/>
    <property type="match status" value="1"/>
</dbReference>
<protein>
    <submittedName>
        <fullName evidence="10">Uncharacterized protein</fullName>
    </submittedName>
</protein>
<evidence type="ECO:0000256" key="7">
    <source>
        <dbReference type="RuleBase" id="RU362081"/>
    </source>
</evidence>
<feature type="transmembrane region" description="Helical" evidence="7">
    <location>
        <begin position="209"/>
        <end position="231"/>
    </location>
</feature>
<dbReference type="PANTHER" id="PTHR46594:SF4">
    <property type="entry name" value="P-TYPE CATION-TRANSPORTING ATPASE"/>
    <property type="match status" value="1"/>
</dbReference>
<dbReference type="InterPro" id="IPR023214">
    <property type="entry name" value="HAD_sf"/>
</dbReference>
<dbReference type="GO" id="GO:0030003">
    <property type="term" value="P:intracellular monoatomic cation homeostasis"/>
    <property type="evidence" value="ECO:0007669"/>
    <property type="project" value="UniProtKB-ARBA"/>
</dbReference>
<dbReference type="InterPro" id="IPR036412">
    <property type="entry name" value="HAD-like_sf"/>
</dbReference>
<dbReference type="CDD" id="cd00371">
    <property type="entry name" value="HMA"/>
    <property type="match status" value="1"/>
</dbReference>
<dbReference type="NCBIfam" id="TIGR01494">
    <property type="entry name" value="ATPase_P-type"/>
    <property type="match status" value="2"/>
</dbReference>
<dbReference type="InterPro" id="IPR023299">
    <property type="entry name" value="ATPase_P-typ_cyto_dom_N"/>
</dbReference>
<dbReference type="InterPro" id="IPR044492">
    <property type="entry name" value="P_typ_ATPase_HD_dom"/>
</dbReference>
<reference evidence="10" key="1">
    <citation type="submission" date="2023-02" db="EMBL/GenBank/DDBJ databases">
        <authorList>
            <person name="Palmer J.M."/>
        </authorList>
    </citation>
    <scope>NUCLEOTIDE SEQUENCE</scope>
    <source>
        <strain evidence="10">FW57</strain>
    </source>
</reference>
<dbReference type="PROSITE" id="PS00154">
    <property type="entry name" value="ATPASE_E1_E2"/>
    <property type="match status" value="1"/>
</dbReference>
<dbReference type="Gene3D" id="3.40.1110.10">
    <property type="entry name" value="Calcium-transporting ATPase, cytoplasmic domain N"/>
    <property type="match status" value="1"/>
</dbReference>
<feature type="transmembrane region" description="Helical" evidence="7">
    <location>
        <begin position="784"/>
        <end position="803"/>
    </location>
</feature>
<keyword evidence="7" id="KW-0067">ATP-binding</keyword>
<dbReference type="SFLD" id="SFLDG00002">
    <property type="entry name" value="C1.7:_P-type_atpase_like"/>
    <property type="match status" value="1"/>
</dbReference>
<dbReference type="GO" id="GO:0046872">
    <property type="term" value="F:metal ion binding"/>
    <property type="evidence" value="ECO:0007669"/>
    <property type="project" value="UniProtKB-KW"/>
</dbReference>
<feature type="transmembrane region" description="Helical" evidence="7">
    <location>
        <begin position="243"/>
        <end position="261"/>
    </location>
</feature>
<evidence type="ECO:0000259" key="9">
    <source>
        <dbReference type="Pfam" id="PF24534"/>
    </source>
</evidence>
<keyword evidence="4" id="KW-1278">Translocase</keyword>
<feature type="transmembrane region" description="Helical" evidence="7">
    <location>
        <begin position="757"/>
        <end position="778"/>
    </location>
</feature>
<dbReference type="SUPFAM" id="SSF81665">
    <property type="entry name" value="Calcium ATPase, transmembrane domain M"/>
    <property type="match status" value="1"/>
</dbReference>
<dbReference type="GO" id="GO:0016020">
    <property type="term" value="C:membrane"/>
    <property type="evidence" value="ECO:0007669"/>
    <property type="project" value="UniProtKB-SubCell"/>
</dbReference>
<evidence type="ECO:0000256" key="5">
    <source>
        <dbReference type="ARBA" id="ARBA00022989"/>
    </source>
</evidence>
<comment type="similarity">
    <text evidence="7">Belongs to the cation transport ATPase (P-type) (TC 3.A.3) family. Type IB subfamily.</text>
</comment>
<dbReference type="SUPFAM" id="SSF81653">
    <property type="entry name" value="Calcium ATPase, transduction domain A"/>
    <property type="match status" value="1"/>
</dbReference>
<dbReference type="NCBIfam" id="TIGR01511">
    <property type="entry name" value="ATPase-IB1_Cu"/>
    <property type="match status" value="1"/>
</dbReference>
<feature type="transmembrane region" description="Helical" evidence="7">
    <location>
        <begin position="145"/>
        <end position="164"/>
    </location>
</feature>
<comment type="subcellular location">
    <subcellularLocation>
        <location evidence="1 7">Membrane</location>
    </subcellularLocation>
</comment>
<organism evidence="10 11">
    <name type="scientific">Staphylotrichum longicolle</name>
    <dbReference type="NCBI Taxonomy" id="669026"/>
    <lineage>
        <taxon>Eukaryota</taxon>
        <taxon>Fungi</taxon>
        <taxon>Dikarya</taxon>
        <taxon>Ascomycota</taxon>
        <taxon>Pezizomycotina</taxon>
        <taxon>Sordariomycetes</taxon>
        <taxon>Sordariomycetidae</taxon>
        <taxon>Sordariales</taxon>
        <taxon>Chaetomiaceae</taxon>
        <taxon>Staphylotrichum</taxon>
    </lineage>
</organism>
<dbReference type="SFLD" id="SFLDF00027">
    <property type="entry name" value="p-type_atpase"/>
    <property type="match status" value="1"/>
</dbReference>
<evidence type="ECO:0000313" key="11">
    <source>
        <dbReference type="Proteomes" id="UP001197093"/>
    </source>
</evidence>
<keyword evidence="7" id="KW-0547">Nucleotide-binding</keyword>
<dbReference type="EMBL" id="JAHCVI010000001">
    <property type="protein sequence ID" value="KAG7291277.1"/>
    <property type="molecule type" value="Genomic_DNA"/>
</dbReference>
<dbReference type="Pfam" id="PF24534">
    <property type="entry name" value="HMA_PCA1"/>
    <property type="match status" value="1"/>
</dbReference>
<evidence type="ECO:0000256" key="6">
    <source>
        <dbReference type="ARBA" id="ARBA00023136"/>
    </source>
</evidence>
<evidence type="ECO:0000256" key="4">
    <source>
        <dbReference type="ARBA" id="ARBA00022967"/>
    </source>
</evidence>
<feature type="transmembrane region" description="Helical" evidence="7">
    <location>
        <begin position="392"/>
        <end position="418"/>
    </location>
</feature>
<dbReference type="Gene3D" id="3.30.70.100">
    <property type="match status" value="1"/>
</dbReference>
<dbReference type="GO" id="GO:0016887">
    <property type="term" value="F:ATP hydrolysis activity"/>
    <property type="evidence" value="ECO:0007669"/>
    <property type="project" value="InterPro"/>
</dbReference>
<keyword evidence="5 7" id="KW-1133">Transmembrane helix</keyword>
<dbReference type="InterPro" id="IPR056236">
    <property type="entry name" value="HMA_PCA1"/>
</dbReference>
<feature type="domain" description="P-type ATPase A" evidence="8">
    <location>
        <begin position="274"/>
        <end position="375"/>
    </location>
</feature>
<dbReference type="AlphaFoldDB" id="A0AAD4F475"/>
<dbReference type="SUPFAM" id="SSF56784">
    <property type="entry name" value="HAD-like"/>
    <property type="match status" value="1"/>
</dbReference>
<dbReference type="PANTHER" id="PTHR46594">
    <property type="entry name" value="P-TYPE CATION-TRANSPORTING ATPASE"/>
    <property type="match status" value="1"/>
</dbReference>
<sequence length="808" mass="85161">MTCTGCETKLQRTLGAVASVSNLKTSLVLARAEFDLDTKCGSVADVLKHLDRTTEFKCERVEQLGSTIDIIAPNEAPDFVKQPWPEGVTDITVLGKNTARIAYEPEVVGARDLVERGWNEPLKLAPLQPDPSIAAGNNHLRNMGYMTLISILLTVPVLVLAWAPLPEKEIQYNSASLALATVVQVVIAGPFYPKALKALVFSRVIEMDLLIVLSTSAAYVFSVVSFGYLVAGTPLSTGSFFETSTLLVTLIMVGRFVAALARQKAVESIAIHSLQPTTAVLIGEPGEADREVDARLLQFGDTFRVVPESRIPTDGTVLSGFSEVDESTITGESRPVEKHAGSAVIAGTINGSGTLIVRLTRLPGANTIDMIAEMVDEAKLSKPKLQHLADRVASYFVPVIVALTIVTFVVWIAVGVAVRHQSGAESAIQAITYAITVLIVSCPCAIGLAVPMVIVIATGVGAERGVIFKTAQSLEVAYRTTHVVLDKTGTLTEGKLSVVAVDFYGNDKTAAASLLLGLVHNIKHPVSIAVAAHLRLQGISPTAVNNIKTLPGLGVQGTAPSGLLRAGNARWLGLTSDSRTQQSSPSQPHTLLCFTISDTLTATVTMTDTLRPTTPSAIAALRRRNITVHVLSGDDEPAVRAVTDALAIPPALVRARCTPADKQAYVAGLVNAHTLRPVVMFCGDGTNDAPALAAATVGVAVVDSASDGTGAGGNVSVTTAEIASSAADVVLMRPDLEGVVAAVELSRRAVRRIAFNFAWSFVYNLFAVLLAAGVFVNVRIPPQFAGLGELVSVLPVVVAAVALRWERA</sequence>
<dbReference type="InterPro" id="IPR001757">
    <property type="entry name" value="P_typ_ATPase"/>
</dbReference>
<dbReference type="Gene3D" id="3.40.50.1000">
    <property type="entry name" value="HAD superfamily/HAD-like"/>
    <property type="match status" value="1"/>
</dbReference>
<dbReference type="InterPro" id="IPR059000">
    <property type="entry name" value="ATPase_P-type_domA"/>
</dbReference>
<proteinExistence type="inferred from homology"/>
<dbReference type="GO" id="GO:0005524">
    <property type="term" value="F:ATP binding"/>
    <property type="evidence" value="ECO:0007669"/>
    <property type="project" value="UniProtKB-UniRule"/>
</dbReference>
<dbReference type="SFLD" id="SFLDS00003">
    <property type="entry name" value="Haloacid_Dehalogenase"/>
    <property type="match status" value="1"/>
</dbReference>
<dbReference type="PRINTS" id="PR00119">
    <property type="entry name" value="CATATPASE"/>
</dbReference>
<keyword evidence="2 7" id="KW-0812">Transmembrane</keyword>
<dbReference type="FunFam" id="2.70.150.10:FF:000002">
    <property type="entry name" value="Copper-transporting ATPase 1, putative"/>
    <property type="match status" value="1"/>
</dbReference>
<dbReference type="InterPro" id="IPR023298">
    <property type="entry name" value="ATPase_P-typ_TM_dom_sf"/>
</dbReference>
<accession>A0AAD4F475</accession>
<dbReference type="Pfam" id="PF00122">
    <property type="entry name" value="E1-E2_ATPase"/>
    <property type="match status" value="1"/>
</dbReference>
<dbReference type="InterPro" id="IPR006121">
    <property type="entry name" value="HMA_dom"/>
</dbReference>
<dbReference type="Gene3D" id="2.70.150.10">
    <property type="entry name" value="Calcium-transporting ATPase, cytoplasmic transduction domain A"/>
    <property type="match status" value="1"/>
</dbReference>
<evidence type="ECO:0000256" key="1">
    <source>
        <dbReference type="ARBA" id="ARBA00004370"/>
    </source>
</evidence>
<comment type="caution">
    <text evidence="10">The sequence shown here is derived from an EMBL/GenBank/DDBJ whole genome shotgun (WGS) entry which is preliminary data.</text>
</comment>
<feature type="transmembrane region" description="Helical" evidence="7">
    <location>
        <begin position="430"/>
        <end position="460"/>
    </location>
</feature>
<name>A0AAD4F475_9PEZI</name>
<evidence type="ECO:0000313" key="10">
    <source>
        <dbReference type="EMBL" id="KAG7291277.1"/>
    </source>
</evidence>
<dbReference type="Pfam" id="PF00702">
    <property type="entry name" value="Hydrolase"/>
    <property type="match status" value="1"/>
</dbReference>
<evidence type="ECO:0000256" key="2">
    <source>
        <dbReference type="ARBA" id="ARBA00022692"/>
    </source>
</evidence>
<feature type="domain" description="PCA1 HMA heavy metal-associated" evidence="9">
    <location>
        <begin position="63"/>
        <end position="127"/>
    </location>
</feature>
<dbReference type="Proteomes" id="UP001197093">
    <property type="component" value="Unassembled WGS sequence"/>
</dbReference>
<gene>
    <name evidence="10" type="ORF">NEMBOFW57_001289</name>
</gene>
<dbReference type="InterPro" id="IPR027256">
    <property type="entry name" value="P-typ_ATPase_IB"/>
</dbReference>
<keyword evidence="6 7" id="KW-0472">Membrane</keyword>
<dbReference type="InterPro" id="IPR008250">
    <property type="entry name" value="ATPase_P-typ_transduc_dom_A_sf"/>
</dbReference>
<evidence type="ECO:0000256" key="3">
    <source>
        <dbReference type="ARBA" id="ARBA00022723"/>
    </source>
</evidence>
<keyword evidence="11" id="KW-1185">Reference proteome</keyword>